<dbReference type="EMBL" id="JACEZT010000019">
    <property type="protein sequence ID" value="MBA5639800.1"/>
    <property type="molecule type" value="Genomic_DNA"/>
</dbReference>
<evidence type="ECO:0000313" key="3">
    <source>
        <dbReference type="EMBL" id="MBA5639800.1"/>
    </source>
</evidence>
<evidence type="ECO:0000256" key="1">
    <source>
        <dbReference type="SAM" id="MobiDB-lite"/>
    </source>
</evidence>
<dbReference type="AlphaFoldDB" id="A0A7W2EWF0"/>
<organism evidence="3 4">
    <name type="scientific">Rugamonas brunnea</name>
    <dbReference type="NCBI Taxonomy" id="2758569"/>
    <lineage>
        <taxon>Bacteria</taxon>
        <taxon>Pseudomonadati</taxon>
        <taxon>Pseudomonadota</taxon>
        <taxon>Betaproteobacteria</taxon>
        <taxon>Burkholderiales</taxon>
        <taxon>Oxalobacteraceae</taxon>
        <taxon>Telluria group</taxon>
        <taxon>Rugamonas</taxon>
    </lineage>
</organism>
<accession>A0A7W2EWF0</accession>
<evidence type="ECO:0000313" key="4">
    <source>
        <dbReference type="Proteomes" id="UP000534388"/>
    </source>
</evidence>
<feature type="compositionally biased region" description="Low complexity" evidence="1">
    <location>
        <begin position="155"/>
        <end position="164"/>
    </location>
</feature>
<feature type="region of interest" description="Disordered" evidence="1">
    <location>
        <begin position="125"/>
        <end position="174"/>
    </location>
</feature>
<keyword evidence="2" id="KW-0732">Signal</keyword>
<evidence type="ECO:0000256" key="2">
    <source>
        <dbReference type="SAM" id="SignalP"/>
    </source>
</evidence>
<sequence length="174" mass="18732">MKATLRTVVAAFLIIISFGTAQAQADPREILAAMIMQLQTGTPNPQMYGQQLWQTIAIQTGNSGVYPQLAQAGQVQNIVLTGQQQLPQGWLFAMAVQHTNGQSVWMIGLSSITNRIEYANFNVGAEPAPLPLPRTTPTIPRPTPPNPSPTPPSDEPTSPAPSDSEACRKFPNLC</sequence>
<name>A0A7W2EWF0_9BURK</name>
<protein>
    <submittedName>
        <fullName evidence="3">Uncharacterized protein</fullName>
    </submittedName>
</protein>
<dbReference type="RefSeq" id="WP_182166664.1">
    <property type="nucleotide sequence ID" value="NZ_JACEZT010000019.1"/>
</dbReference>
<keyword evidence="4" id="KW-1185">Reference proteome</keyword>
<reference evidence="3 4" key="1">
    <citation type="submission" date="2020-07" db="EMBL/GenBank/DDBJ databases">
        <title>Novel species isolated from subtropical streams in China.</title>
        <authorList>
            <person name="Lu H."/>
        </authorList>
    </citation>
    <scope>NUCLEOTIDE SEQUENCE [LARGE SCALE GENOMIC DNA]</scope>
    <source>
        <strain evidence="3 4">LX20W</strain>
    </source>
</reference>
<feature type="compositionally biased region" description="Pro residues" evidence="1">
    <location>
        <begin position="128"/>
        <end position="154"/>
    </location>
</feature>
<gene>
    <name evidence="3" type="ORF">H3H37_22315</name>
</gene>
<dbReference type="Proteomes" id="UP000534388">
    <property type="component" value="Unassembled WGS sequence"/>
</dbReference>
<proteinExistence type="predicted"/>
<feature type="signal peptide" evidence="2">
    <location>
        <begin position="1"/>
        <end position="23"/>
    </location>
</feature>
<comment type="caution">
    <text evidence="3">The sequence shown here is derived from an EMBL/GenBank/DDBJ whole genome shotgun (WGS) entry which is preliminary data.</text>
</comment>
<feature type="chain" id="PRO_5031126732" evidence="2">
    <location>
        <begin position="24"/>
        <end position="174"/>
    </location>
</feature>